<dbReference type="AlphaFoldDB" id="A0A9D9E7N2"/>
<comment type="caution">
    <text evidence="1">The sequence shown here is derived from an EMBL/GenBank/DDBJ whole genome shotgun (WGS) entry which is preliminary data.</text>
</comment>
<evidence type="ECO:0000313" key="1">
    <source>
        <dbReference type="EMBL" id="MBO8441446.1"/>
    </source>
</evidence>
<name>A0A9D9E7N2_9LACO</name>
<dbReference type="Proteomes" id="UP000823614">
    <property type="component" value="Unassembled WGS sequence"/>
</dbReference>
<dbReference type="EMBL" id="JADIMP010000053">
    <property type="protein sequence ID" value="MBO8441446.1"/>
    <property type="molecule type" value="Genomic_DNA"/>
</dbReference>
<dbReference type="InterPro" id="IPR016135">
    <property type="entry name" value="UBQ-conjugating_enzyme/RWD"/>
</dbReference>
<reference evidence="1" key="2">
    <citation type="journal article" date="2021" name="PeerJ">
        <title>Extensive microbial diversity within the chicken gut microbiome revealed by metagenomics and culture.</title>
        <authorList>
            <person name="Gilroy R."/>
            <person name="Ravi A."/>
            <person name="Getino M."/>
            <person name="Pursley I."/>
            <person name="Horton D.L."/>
            <person name="Alikhan N.F."/>
            <person name="Baker D."/>
            <person name="Gharbi K."/>
            <person name="Hall N."/>
            <person name="Watson M."/>
            <person name="Adriaenssens E.M."/>
            <person name="Foster-Nyarko E."/>
            <person name="Jarju S."/>
            <person name="Secka A."/>
            <person name="Antonio M."/>
            <person name="Oren A."/>
            <person name="Chaudhuri R.R."/>
            <person name="La Ragione R."/>
            <person name="Hildebrand F."/>
            <person name="Pallen M.J."/>
        </authorList>
    </citation>
    <scope>NUCLEOTIDE SEQUENCE</scope>
    <source>
        <strain evidence="1">C6-149</strain>
    </source>
</reference>
<dbReference type="InterPro" id="IPR009241">
    <property type="entry name" value="HigB-like"/>
</dbReference>
<accession>A0A9D9E7N2</accession>
<proteinExistence type="predicted"/>
<sequence length="123" mass="15035">MQIYFFQNNKEQSPFLEWINNIKKNNPSIYKKTIYNINLMFKDELPLIKPNVKSMNARCNYKNLYKLRLGKFRLFFIKNKENYILLHAFRKKTQTTPQKEINQAIKELRSNDFILLNKKEFHL</sequence>
<reference evidence="1" key="1">
    <citation type="submission" date="2020-10" db="EMBL/GenBank/DDBJ databases">
        <authorList>
            <person name="Gilroy R."/>
        </authorList>
    </citation>
    <scope>NUCLEOTIDE SEQUENCE</scope>
    <source>
        <strain evidence="1">C6-149</strain>
    </source>
</reference>
<dbReference type="SUPFAM" id="SSF54495">
    <property type="entry name" value="UBC-like"/>
    <property type="match status" value="1"/>
</dbReference>
<evidence type="ECO:0000313" key="2">
    <source>
        <dbReference type="Proteomes" id="UP000823614"/>
    </source>
</evidence>
<gene>
    <name evidence="1" type="ORF">IAA89_03245</name>
</gene>
<organism evidence="1 2">
    <name type="scientific">Candidatus Gallilactobacillus intestinavium</name>
    <dbReference type="NCBI Taxonomy" id="2840838"/>
    <lineage>
        <taxon>Bacteria</taxon>
        <taxon>Bacillati</taxon>
        <taxon>Bacillota</taxon>
        <taxon>Bacilli</taxon>
        <taxon>Lactobacillales</taxon>
        <taxon>Lactobacillaceae</taxon>
        <taxon>Lactobacillaceae incertae sedis</taxon>
        <taxon>Candidatus Gallilactobacillus</taxon>
    </lineage>
</organism>
<protein>
    <submittedName>
        <fullName evidence="1">Type II toxin-antitoxin system RelE/ParE family toxin</fullName>
    </submittedName>
</protein>
<dbReference type="Pfam" id="PF05973">
    <property type="entry name" value="Gp49"/>
    <property type="match status" value="1"/>
</dbReference>